<proteinExistence type="predicted"/>
<protein>
    <submittedName>
        <fullName evidence="1">Uncharacterized protein</fullName>
    </submittedName>
</protein>
<name>A0A6C0LDU8_9ZZZZ</name>
<sequence length="113" mass="12842">MTTAIATTTEQSALSVIFKERMRDMPNNLDDKEILAYAKITKNIIELENELKQIGKGETKAQTAFSCVFKERIQNMPDDIEDKGILVYAKNIIKLVRDINKIGQGKKNPKNKE</sequence>
<reference evidence="1" key="1">
    <citation type="journal article" date="2020" name="Nature">
        <title>Giant virus diversity and host interactions through global metagenomics.</title>
        <authorList>
            <person name="Schulz F."/>
            <person name="Roux S."/>
            <person name="Paez-Espino D."/>
            <person name="Jungbluth S."/>
            <person name="Walsh D.A."/>
            <person name="Denef V.J."/>
            <person name="McMahon K.D."/>
            <person name="Konstantinidis K.T."/>
            <person name="Eloe-Fadrosh E.A."/>
            <person name="Kyrpides N.C."/>
            <person name="Woyke T."/>
        </authorList>
    </citation>
    <scope>NUCLEOTIDE SEQUENCE</scope>
    <source>
        <strain evidence="1">GVMAG-M-3300027769-26</strain>
    </source>
</reference>
<dbReference type="EMBL" id="MN740463">
    <property type="protein sequence ID" value="QHU27831.1"/>
    <property type="molecule type" value="Genomic_DNA"/>
</dbReference>
<organism evidence="1">
    <name type="scientific">viral metagenome</name>
    <dbReference type="NCBI Taxonomy" id="1070528"/>
    <lineage>
        <taxon>unclassified sequences</taxon>
        <taxon>metagenomes</taxon>
        <taxon>organismal metagenomes</taxon>
    </lineage>
</organism>
<evidence type="ECO:0000313" key="1">
    <source>
        <dbReference type="EMBL" id="QHU27831.1"/>
    </source>
</evidence>
<accession>A0A6C0LDU8</accession>
<dbReference type="AlphaFoldDB" id="A0A6C0LDU8"/>